<name>Q6J2P4_9CAUD</name>
<reference evidence="1 2" key="1">
    <citation type="journal article" date="2010" name="Virol. J.">
        <title>Genomes of the T4-related bacteriophages as windows on microbial genome evolution.</title>
        <authorList>
            <person name="Petrov V.M."/>
            <person name="Ratnayaka S."/>
            <person name="Nolan J.M."/>
            <person name="Miller E.S."/>
            <person name="Karam J.D."/>
        </authorList>
    </citation>
    <scope>NUCLEOTIDE SEQUENCE [LARGE SCALE GENOMIC DNA]</scope>
    <source>
        <strain evidence="1">Acj133</strain>
    </source>
</reference>
<dbReference type="EMBL" id="HM114315">
    <property type="protein sequence ID" value="AAT38489.1"/>
    <property type="molecule type" value="Genomic_DNA"/>
</dbReference>
<evidence type="ECO:0000313" key="1">
    <source>
        <dbReference type="EMBL" id="AAT38489.1"/>
    </source>
</evidence>
<keyword evidence="2" id="KW-1185">Reference proteome</keyword>
<dbReference type="RefSeq" id="YP_004300666.1">
    <property type="nucleotide sequence ID" value="NC_015250.1"/>
</dbReference>
<organism evidence="1 2">
    <name type="scientific">Acinetobacter phage 133</name>
    <dbReference type="NCBI Taxonomy" id="2919552"/>
    <lineage>
        <taxon>Viruses</taxon>
        <taxon>Duplodnaviria</taxon>
        <taxon>Heunggongvirae</taxon>
        <taxon>Uroviricota</taxon>
        <taxon>Caudoviricetes</taxon>
        <taxon>Pantevenvirales</taxon>
        <taxon>Straboviridae</taxon>
        <taxon>Tevenvirinae</taxon>
        <taxon>Centumtrigintavirus</taxon>
        <taxon>Centumtrigintavirus cv133</taxon>
        <taxon>Acinetobacter virus 133</taxon>
    </lineage>
</organism>
<protein>
    <submittedName>
        <fullName evidence="1">Uncharacterized protein</fullName>
    </submittedName>
</protein>
<gene>
    <name evidence="1" type="ORF">Acj133p085</name>
</gene>
<dbReference type="Proteomes" id="UP000000330">
    <property type="component" value="Segment"/>
</dbReference>
<dbReference type="KEGG" id="vg:10323072"/>
<evidence type="ECO:0000313" key="2">
    <source>
        <dbReference type="Proteomes" id="UP000000330"/>
    </source>
</evidence>
<proteinExistence type="predicted"/>
<sequence>MAKVSSFDSSKVKLTTDNDFIRNTISERWVVQFVGAPGIQINTKDGIKTITNAHYVCPYRKAPFGWTIDPWRVKFLVKDVNFETGVVTVDGIMHDIEFYVDEKEYN</sequence>
<accession>Q6J2P4</accession>
<dbReference type="GeneID" id="10323072"/>